<evidence type="ECO:0000256" key="1">
    <source>
        <dbReference type="SAM" id="Phobius"/>
    </source>
</evidence>
<feature type="transmembrane region" description="Helical" evidence="1">
    <location>
        <begin position="92"/>
        <end position="112"/>
    </location>
</feature>
<gene>
    <name evidence="2" type="ORF">OKA04_24195</name>
</gene>
<keyword evidence="1" id="KW-1133">Transmembrane helix</keyword>
<keyword evidence="1" id="KW-0472">Membrane</keyword>
<keyword evidence="3" id="KW-1185">Reference proteome</keyword>
<protein>
    <recommendedName>
        <fullName evidence="4">Acyl carrier protein</fullName>
    </recommendedName>
</protein>
<organism evidence="2 3">
    <name type="scientific">Luteolibacter flavescens</name>
    <dbReference type="NCBI Taxonomy" id="1859460"/>
    <lineage>
        <taxon>Bacteria</taxon>
        <taxon>Pseudomonadati</taxon>
        <taxon>Verrucomicrobiota</taxon>
        <taxon>Verrucomicrobiia</taxon>
        <taxon>Verrucomicrobiales</taxon>
        <taxon>Verrucomicrobiaceae</taxon>
        <taxon>Luteolibacter</taxon>
    </lineage>
</organism>
<dbReference type="EMBL" id="JAPDDS010000027">
    <property type="protein sequence ID" value="MCW1887862.1"/>
    <property type="molecule type" value="Genomic_DNA"/>
</dbReference>
<comment type="caution">
    <text evidence="2">The sequence shown here is derived from an EMBL/GenBank/DDBJ whole genome shotgun (WGS) entry which is preliminary data.</text>
</comment>
<keyword evidence="1" id="KW-0812">Transmembrane</keyword>
<name>A0ABT3FWB0_9BACT</name>
<sequence>MDGCALLGLLIMLGVGRAILRAGVGLELAGLLFGAALLSLTVVGFLTRGRKRYLLLAIVSGFYLVLMASLWVRSWEFVRMNGVGVLPRVLMGIVLGMLPHVVAGWCALVLFARAQRRWKMLGPEERKGSRGGAGLRGEAAARVIRERAMERFGLKEADLGRSLVGEMNLPPGEVGGFVTEMDEEFGMKLEESVDVRTVSVEGMMKVAREWSDW</sequence>
<dbReference type="RefSeq" id="WP_264503818.1">
    <property type="nucleotide sequence ID" value="NZ_JAPDDS010000027.1"/>
</dbReference>
<evidence type="ECO:0008006" key="4">
    <source>
        <dbReference type="Google" id="ProtNLM"/>
    </source>
</evidence>
<reference evidence="2 3" key="1">
    <citation type="submission" date="2022-10" db="EMBL/GenBank/DDBJ databases">
        <title>Luteolibacter flavescens strain MCCC 1K03193, whole genome shotgun sequencing project.</title>
        <authorList>
            <person name="Zhao G."/>
            <person name="Shen L."/>
        </authorList>
    </citation>
    <scope>NUCLEOTIDE SEQUENCE [LARGE SCALE GENOMIC DNA]</scope>
    <source>
        <strain evidence="2 3">MCCC 1K03193</strain>
    </source>
</reference>
<dbReference type="Proteomes" id="UP001207930">
    <property type="component" value="Unassembled WGS sequence"/>
</dbReference>
<evidence type="ECO:0000313" key="3">
    <source>
        <dbReference type="Proteomes" id="UP001207930"/>
    </source>
</evidence>
<accession>A0ABT3FWB0</accession>
<feature type="transmembrane region" description="Helical" evidence="1">
    <location>
        <begin position="28"/>
        <end position="46"/>
    </location>
</feature>
<evidence type="ECO:0000313" key="2">
    <source>
        <dbReference type="EMBL" id="MCW1887862.1"/>
    </source>
</evidence>
<proteinExistence type="predicted"/>
<feature type="transmembrane region" description="Helical" evidence="1">
    <location>
        <begin position="53"/>
        <end position="72"/>
    </location>
</feature>